<dbReference type="GO" id="GO:0055085">
    <property type="term" value="P:transmembrane transport"/>
    <property type="evidence" value="ECO:0007669"/>
    <property type="project" value="TreeGrafter"/>
</dbReference>
<name>A0A8J2YHK5_9BACL</name>
<comment type="subcellular location">
    <subcellularLocation>
        <location evidence="1">Membrane</location>
        <topology evidence="1">Multi-pass membrane protein</topology>
    </subcellularLocation>
</comment>
<dbReference type="PANTHER" id="PTHR21716">
    <property type="entry name" value="TRANSMEMBRANE PROTEIN"/>
    <property type="match status" value="1"/>
</dbReference>
<feature type="transmembrane region" description="Helical" evidence="6">
    <location>
        <begin position="221"/>
        <end position="249"/>
    </location>
</feature>
<evidence type="ECO:0000256" key="5">
    <source>
        <dbReference type="ARBA" id="ARBA00023136"/>
    </source>
</evidence>
<feature type="transmembrane region" description="Helical" evidence="6">
    <location>
        <begin position="73"/>
        <end position="98"/>
    </location>
</feature>
<evidence type="ECO:0000256" key="1">
    <source>
        <dbReference type="ARBA" id="ARBA00004141"/>
    </source>
</evidence>
<keyword evidence="5 6" id="KW-0472">Membrane</keyword>
<feature type="transmembrane region" description="Helical" evidence="6">
    <location>
        <begin position="155"/>
        <end position="180"/>
    </location>
</feature>
<comment type="similarity">
    <text evidence="2">Belongs to the autoinducer-2 exporter (AI-2E) (TC 2.A.86) family.</text>
</comment>
<dbReference type="PANTHER" id="PTHR21716:SF15">
    <property type="entry name" value="TRANSPORT PROTEIN YRRI-RELATED"/>
    <property type="match status" value="1"/>
</dbReference>
<keyword evidence="3 6" id="KW-0812">Transmembrane</keyword>
<feature type="transmembrane region" description="Helical" evidence="6">
    <location>
        <begin position="311"/>
        <end position="344"/>
    </location>
</feature>
<feature type="transmembrane region" description="Helical" evidence="6">
    <location>
        <begin position="39"/>
        <end position="61"/>
    </location>
</feature>
<comment type="caution">
    <text evidence="7">The sequence shown here is derived from an EMBL/GenBank/DDBJ whole genome shotgun (WGS) entry which is preliminary data.</text>
</comment>
<evidence type="ECO:0000313" key="8">
    <source>
        <dbReference type="Proteomes" id="UP000628775"/>
    </source>
</evidence>
<evidence type="ECO:0000256" key="2">
    <source>
        <dbReference type="ARBA" id="ARBA00009773"/>
    </source>
</evidence>
<proteinExistence type="inferred from homology"/>
<keyword evidence="4 6" id="KW-1133">Transmembrane helix</keyword>
<reference evidence="7" key="1">
    <citation type="journal article" date="2014" name="Int. J. Syst. Evol. Microbiol.">
        <title>Complete genome sequence of Corynebacterium casei LMG S-19264T (=DSM 44701T), isolated from a smear-ripened cheese.</title>
        <authorList>
            <consortium name="US DOE Joint Genome Institute (JGI-PGF)"/>
            <person name="Walter F."/>
            <person name="Albersmeier A."/>
            <person name="Kalinowski J."/>
            <person name="Ruckert C."/>
        </authorList>
    </citation>
    <scope>NUCLEOTIDE SEQUENCE</scope>
    <source>
        <strain evidence="7">CGMCC 1.15371</strain>
    </source>
</reference>
<feature type="transmembrane region" description="Helical" evidence="6">
    <location>
        <begin position="12"/>
        <end position="33"/>
    </location>
</feature>
<dbReference type="Proteomes" id="UP000628775">
    <property type="component" value="Unassembled WGS sequence"/>
</dbReference>
<reference evidence="7" key="2">
    <citation type="submission" date="2020-09" db="EMBL/GenBank/DDBJ databases">
        <authorList>
            <person name="Sun Q."/>
            <person name="Zhou Y."/>
        </authorList>
    </citation>
    <scope>NUCLEOTIDE SEQUENCE</scope>
    <source>
        <strain evidence="7">CGMCC 1.15371</strain>
    </source>
</reference>
<evidence type="ECO:0000256" key="3">
    <source>
        <dbReference type="ARBA" id="ARBA00022692"/>
    </source>
</evidence>
<organism evidence="7 8">
    <name type="scientific">Pullulanibacillus camelliae</name>
    <dbReference type="NCBI Taxonomy" id="1707096"/>
    <lineage>
        <taxon>Bacteria</taxon>
        <taxon>Bacillati</taxon>
        <taxon>Bacillota</taxon>
        <taxon>Bacilli</taxon>
        <taxon>Bacillales</taxon>
        <taxon>Sporolactobacillaceae</taxon>
        <taxon>Pullulanibacillus</taxon>
    </lineage>
</organism>
<accession>A0A8J2YHK5</accession>
<gene>
    <name evidence="7" type="ORF">GCM10011391_22300</name>
</gene>
<dbReference type="GO" id="GO:0016020">
    <property type="term" value="C:membrane"/>
    <property type="evidence" value="ECO:0007669"/>
    <property type="project" value="UniProtKB-SubCell"/>
</dbReference>
<dbReference type="InterPro" id="IPR002549">
    <property type="entry name" value="AI-2E-like"/>
</dbReference>
<protein>
    <submittedName>
        <fullName evidence="7">AI-2E family transporter</fullName>
    </submittedName>
</protein>
<dbReference type="Pfam" id="PF01594">
    <property type="entry name" value="AI-2E_transport"/>
    <property type="match status" value="1"/>
</dbReference>
<evidence type="ECO:0000256" key="6">
    <source>
        <dbReference type="SAM" id="Phobius"/>
    </source>
</evidence>
<feature type="transmembrane region" description="Helical" evidence="6">
    <location>
        <begin position="280"/>
        <end position="299"/>
    </location>
</feature>
<evidence type="ECO:0000313" key="7">
    <source>
        <dbReference type="EMBL" id="GGE43034.1"/>
    </source>
</evidence>
<dbReference type="AlphaFoldDB" id="A0A8J2YHK5"/>
<feature type="transmembrane region" description="Helical" evidence="6">
    <location>
        <begin position="255"/>
        <end position="273"/>
    </location>
</feature>
<dbReference type="EMBL" id="BMIR01000009">
    <property type="protein sequence ID" value="GGE43034.1"/>
    <property type="molecule type" value="Genomic_DNA"/>
</dbReference>
<evidence type="ECO:0000256" key="4">
    <source>
        <dbReference type="ARBA" id="ARBA00022989"/>
    </source>
</evidence>
<sequence length="360" mass="40877">MKKWTTLDWMKKLAVLILIFLNCWFLLKLFPYILHGFDYLIRILAPFLIACLIAYLLHPLIEGLHKQGLPRPLAILVIYLLFFGAVIFACIKGAPIVIEELKSFAKQGPHLQEMYKDNVNHIYYATSDFPETLHDHFDRILGSLENGLNQLVKRIILWIQGLFKSIFTILLIPFIVFYLLKDFAGVKNWLNRHVPTRFRDSGRVLATEIDESLGSYIRGQLLVCLVVAIVSIIGLWILHIPYALLLGIFIGITDIIPYFGPVIGAVPALLVAVTLSMKKVIFVLLLILIVQFLEGNIFSPLIVGKSVHIHPIFIMLALVIGGDIAGVVGMLIAVPIFVILRVFIIHFMKYRKKIDNQQET</sequence>
<keyword evidence="8" id="KW-1185">Reference proteome</keyword>